<evidence type="ECO:0008006" key="4">
    <source>
        <dbReference type="Google" id="ProtNLM"/>
    </source>
</evidence>
<keyword evidence="3" id="KW-1185">Reference proteome</keyword>
<dbReference type="Proteomes" id="UP000199473">
    <property type="component" value="Unassembled WGS sequence"/>
</dbReference>
<feature type="transmembrane region" description="Helical" evidence="1">
    <location>
        <begin position="14"/>
        <end position="36"/>
    </location>
</feature>
<proteinExistence type="predicted"/>
<dbReference type="RefSeq" id="WP_245761933.1">
    <property type="nucleotide sequence ID" value="NZ_FOSQ01000001.1"/>
</dbReference>
<name>A0A1I3YB76_9PROT</name>
<evidence type="ECO:0000313" key="2">
    <source>
        <dbReference type="EMBL" id="SFK28629.1"/>
    </source>
</evidence>
<evidence type="ECO:0000313" key="3">
    <source>
        <dbReference type="Proteomes" id="UP000199473"/>
    </source>
</evidence>
<sequence length="56" mass="5701">MSATVTTAPRRGSIGFRLSIGFGLVLALIVTLGVIATNRVNAISASLATINDVNSV</sequence>
<gene>
    <name evidence="2" type="ORF">SAMN02745775_1011098</name>
</gene>
<reference evidence="2 3" key="1">
    <citation type="submission" date="2016-10" db="EMBL/GenBank/DDBJ databases">
        <authorList>
            <person name="de Groot N.N."/>
        </authorList>
    </citation>
    <scope>NUCLEOTIDE SEQUENCE [LARGE SCALE GENOMIC DNA]</scope>
    <source>
        <strain evidence="2 3">DSM 19981</strain>
    </source>
</reference>
<dbReference type="AlphaFoldDB" id="A0A1I3YB76"/>
<dbReference type="STRING" id="1123062.SAMN02745775_1011098"/>
<keyword evidence="1" id="KW-0812">Transmembrane</keyword>
<dbReference type="EMBL" id="FOSQ01000001">
    <property type="protein sequence ID" value="SFK28629.1"/>
    <property type="molecule type" value="Genomic_DNA"/>
</dbReference>
<organism evidence="2 3">
    <name type="scientific">Falsiroseomonas stagni DSM 19981</name>
    <dbReference type="NCBI Taxonomy" id="1123062"/>
    <lineage>
        <taxon>Bacteria</taxon>
        <taxon>Pseudomonadati</taxon>
        <taxon>Pseudomonadota</taxon>
        <taxon>Alphaproteobacteria</taxon>
        <taxon>Acetobacterales</taxon>
        <taxon>Roseomonadaceae</taxon>
        <taxon>Falsiroseomonas</taxon>
    </lineage>
</organism>
<keyword evidence="1" id="KW-0472">Membrane</keyword>
<protein>
    <recommendedName>
        <fullName evidence="4">Methyl-accepting chemotaxis protein</fullName>
    </recommendedName>
</protein>
<evidence type="ECO:0000256" key="1">
    <source>
        <dbReference type="SAM" id="Phobius"/>
    </source>
</evidence>
<keyword evidence="1" id="KW-1133">Transmembrane helix</keyword>
<accession>A0A1I3YB76</accession>